<keyword evidence="4" id="KW-1185">Reference proteome</keyword>
<comment type="caution">
    <text evidence="3">The sequence shown here is derived from an EMBL/GenBank/DDBJ whole genome shotgun (WGS) entry which is preliminary data.</text>
</comment>
<evidence type="ECO:0000259" key="2">
    <source>
        <dbReference type="Pfam" id="PF11882"/>
    </source>
</evidence>
<dbReference type="OrthoDB" id="2447916at2759"/>
<name>A0A397I8B9_9GLOM</name>
<dbReference type="Pfam" id="PF11882">
    <property type="entry name" value="DUF3402"/>
    <property type="match status" value="1"/>
</dbReference>
<protein>
    <recommendedName>
        <fullName evidence="2">Far11/STRP C-terminal domain-containing protein</fullName>
    </recommendedName>
</protein>
<accession>A0A397I8B9</accession>
<dbReference type="EMBL" id="PQFF01000264">
    <property type="protein sequence ID" value="RHZ69090.1"/>
    <property type="molecule type" value="Genomic_DNA"/>
</dbReference>
<evidence type="ECO:0000313" key="3">
    <source>
        <dbReference type="EMBL" id="RHZ69090.1"/>
    </source>
</evidence>
<feature type="domain" description="Far11/STRP C-terminal" evidence="2">
    <location>
        <begin position="1"/>
        <end position="33"/>
    </location>
</feature>
<proteinExistence type="predicted"/>
<reference evidence="3 4" key="1">
    <citation type="submission" date="2018-08" db="EMBL/GenBank/DDBJ databases">
        <title>Genome and evolution of the arbuscular mycorrhizal fungus Diversispora epigaea (formerly Glomus versiforme) and its bacterial endosymbionts.</title>
        <authorList>
            <person name="Sun X."/>
            <person name="Fei Z."/>
            <person name="Harrison M."/>
        </authorList>
    </citation>
    <scope>NUCLEOTIDE SEQUENCE [LARGE SCALE GENOMIC DNA]</scope>
    <source>
        <strain evidence="3 4">IT104</strain>
    </source>
</reference>
<evidence type="ECO:0000256" key="1">
    <source>
        <dbReference type="SAM" id="MobiDB-lite"/>
    </source>
</evidence>
<feature type="compositionally biased region" description="Polar residues" evidence="1">
    <location>
        <begin position="62"/>
        <end position="78"/>
    </location>
</feature>
<evidence type="ECO:0000313" key="4">
    <source>
        <dbReference type="Proteomes" id="UP000266861"/>
    </source>
</evidence>
<dbReference type="Proteomes" id="UP000266861">
    <property type="component" value="Unassembled WGS sequence"/>
</dbReference>
<organism evidence="3 4">
    <name type="scientific">Diversispora epigaea</name>
    <dbReference type="NCBI Taxonomy" id="1348612"/>
    <lineage>
        <taxon>Eukaryota</taxon>
        <taxon>Fungi</taxon>
        <taxon>Fungi incertae sedis</taxon>
        <taxon>Mucoromycota</taxon>
        <taxon>Glomeromycotina</taxon>
        <taxon>Glomeromycetes</taxon>
        <taxon>Diversisporales</taxon>
        <taxon>Diversisporaceae</taxon>
        <taxon>Diversispora</taxon>
    </lineage>
</organism>
<feature type="region of interest" description="Disordered" evidence="1">
    <location>
        <begin position="62"/>
        <end position="97"/>
    </location>
</feature>
<dbReference type="AlphaFoldDB" id="A0A397I8B9"/>
<sequence length="193" mass="22026">MKIITSIYLNCRPDLRDEWIPTDADAEVEEALAKYLYADDLLLDESFKENCEQWVQDEYDNSSSRFQDGSETAASSSCDGNDYSAGNGGDGDNNNNNNGNCPLENHLHLLLVVVVVLDLEQDAWITSFQIPKDEVLLWKSLSISKAGTLYERALDVDSEELKRRFHELTLHYHHHHIIHIINNRYGNSDDRGK</sequence>
<dbReference type="InterPro" id="IPR021819">
    <property type="entry name" value="Far11/STRP_C"/>
</dbReference>
<dbReference type="STRING" id="1348612.A0A397I8B9"/>
<gene>
    <name evidence="3" type="ORF">Glove_290g39</name>
</gene>